<organism evidence="2 3">
    <name type="scientific">Vigna angularis var. angularis</name>
    <dbReference type="NCBI Taxonomy" id="157739"/>
    <lineage>
        <taxon>Eukaryota</taxon>
        <taxon>Viridiplantae</taxon>
        <taxon>Streptophyta</taxon>
        <taxon>Embryophyta</taxon>
        <taxon>Tracheophyta</taxon>
        <taxon>Spermatophyta</taxon>
        <taxon>Magnoliopsida</taxon>
        <taxon>eudicotyledons</taxon>
        <taxon>Gunneridae</taxon>
        <taxon>Pentapetalae</taxon>
        <taxon>rosids</taxon>
        <taxon>fabids</taxon>
        <taxon>Fabales</taxon>
        <taxon>Fabaceae</taxon>
        <taxon>Papilionoideae</taxon>
        <taxon>50 kb inversion clade</taxon>
        <taxon>NPAAA clade</taxon>
        <taxon>indigoferoid/millettioid clade</taxon>
        <taxon>Phaseoleae</taxon>
        <taxon>Vigna</taxon>
    </lineage>
</organism>
<keyword evidence="3" id="KW-1185">Reference proteome</keyword>
<gene>
    <name evidence="2" type="primary">Vigan.04G220700</name>
    <name evidence="2" type="ORF">VIGAN_04220700</name>
</gene>
<accession>A0A0S3RVZ1</accession>
<dbReference type="AlphaFoldDB" id="A0A0S3RVZ1"/>
<name>A0A0S3RVZ1_PHAAN</name>
<dbReference type="Proteomes" id="UP000291084">
    <property type="component" value="Chromosome 4"/>
</dbReference>
<protein>
    <submittedName>
        <fullName evidence="2">Uncharacterized protein</fullName>
    </submittedName>
</protein>
<reference evidence="2 3" key="1">
    <citation type="journal article" date="2015" name="Sci. Rep.">
        <title>The power of single molecule real-time sequencing technology in the de novo assembly of a eukaryotic genome.</title>
        <authorList>
            <person name="Sakai H."/>
            <person name="Naito K."/>
            <person name="Ogiso-Tanaka E."/>
            <person name="Takahashi Y."/>
            <person name="Iseki K."/>
            <person name="Muto C."/>
            <person name="Satou K."/>
            <person name="Teruya K."/>
            <person name="Shiroma A."/>
            <person name="Shimoji M."/>
            <person name="Hirano T."/>
            <person name="Itoh T."/>
            <person name="Kaga A."/>
            <person name="Tomooka N."/>
        </authorList>
    </citation>
    <scope>NUCLEOTIDE SEQUENCE [LARGE SCALE GENOMIC DNA]</scope>
    <source>
        <strain evidence="3">cv. Shumari</strain>
    </source>
</reference>
<sequence>MVFTLCFSYPHIRTSLWKWSLMSFQKSIFCQKKKTISQNYKFQEFPNPKAQFSHWPKSPVFTLAPKPSFHTGPQSPVFTLAPKPSFHTGPQAQFSHWPPKHSFIWPTKPNSHAGP</sequence>
<evidence type="ECO:0000313" key="3">
    <source>
        <dbReference type="Proteomes" id="UP000291084"/>
    </source>
</evidence>
<feature type="region of interest" description="Disordered" evidence="1">
    <location>
        <begin position="73"/>
        <end position="115"/>
    </location>
</feature>
<evidence type="ECO:0000256" key="1">
    <source>
        <dbReference type="SAM" id="MobiDB-lite"/>
    </source>
</evidence>
<evidence type="ECO:0000313" key="2">
    <source>
        <dbReference type="EMBL" id="BAT84758.1"/>
    </source>
</evidence>
<dbReference type="EMBL" id="AP015037">
    <property type="protein sequence ID" value="BAT84758.1"/>
    <property type="molecule type" value="Genomic_DNA"/>
</dbReference>
<proteinExistence type="predicted"/>